<evidence type="ECO:0000313" key="4">
    <source>
        <dbReference type="Proteomes" id="UP000211060"/>
    </source>
</evidence>
<organism evidence="2 3">
    <name type="scientific">Pseudotevenvirus RB43</name>
    <dbReference type="NCBI Taxonomy" id="115991"/>
    <lineage>
        <taxon>Viruses</taxon>
        <taxon>Duplodnaviria</taxon>
        <taxon>Heunggongvirae</taxon>
        <taxon>Uroviricota</taxon>
        <taxon>Caudoviricetes</taxon>
        <taxon>Pantevenvirales</taxon>
        <taxon>Straboviridae</taxon>
        <taxon>Pseudotevenvirus</taxon>
    </lineage>
</organism>
<evidence type="ECO:0000313" key="3">
    <source>
        <dbReference type="Proteomes" id="UP000001467"/>
    </source>
</evidence>
<accession>K0NW10</accession>
<protein>
    <submittedName>
        <fullName evidence="2">Uncharacterized protein</fullName>
    </submittedName>
</protein>
<dbReference type="Proteomes" id="UP000001467">
    <property type="component" value="Segment"/>
</dbReference>
<dbReference type="Proteomes" id="UP000211060">
    <property type="component" value="Segment"/>
</dbReference>
<dbReference type="EMBL" id="HE858210">
    <property type="protein sequence ID" value="CCK74109.1"/>
    <property type="molecule type" value="Genomic_DNA"/>
</dbReference>
<evidence type="ECO:0000313" key="1">
    <source>
        <dbReference type="EMBL" id="CCK74109.1"/>
    </source>
</evidence>
<proteinExistence type="predicted"/>
<reference evidence="3 4" key="2">
    <citation type="journal article" date="2012" name="PLoS Genet.">
        <title>A Bacteriophage-Encoded J-Domain Protein Interacts with the DnaK/Hsp70 Chaperone and Stabilizes the Heat-Shock Factor ?(32) of Escherichia coli.</title>
        <authorList>
            <person name="Perrody E."/>
            <person name="Cirinesi A.M."/>
            <person name="Desplats C."/>
            <person name="Keppel F."/>
            <person name="Schwager F."/>
            <person name="Tranier S."/>
            <person name="Georgopoulos C."/>
            <person name="Genevaux P."/>
        </authorList>
    </citation>
    <scope>NUCLEOTIDE SEQUENCE [LARGE SCALE GENOMIC DNA]</scope>
    <source>
        <strain evidence="2">RB43-GVA</strain>
    </source>
</reference>
<reference evidence="1" key="1">
    <citation type="thesis" date="2012" institute="CNRS">
        <title>Hsp70 in life cycle of bacteriophages.</title>
        <authorList>
            <person name="Perrody E.P."/>
        </authorList>
    </citation>
    <scope>NUCLEOTIDE SEQUENCE</scope>
    <source>
        <strain evidence="1">RB43-GVA</strain>
    </source>
</reference>
<dbReference type="EMBL" id="HE981739">
    <property type="protein sequence ID" value="CCL97726.1"/>
    <property type="molecule type" value="Genomic_DNA"/>
</dbReference>
<evidence type="ECO:0000313" key="2">
    <source>
        <dbReference type="EMBL" id="CCL97726.1"/>
    </source>
</evidence>
<sequence>MYYIERDEFDNYFVVDTVRMIHEPLPLTWYYLTESKKEEIANQVYRDALYAKTDIKSAAIQSKCELMKAQTTINVSRLLVDGNQPFGYNCIEDAYTKEDEKMMWEPGLSEPKKKLSYSSWKEKYKEPLQHLPFKEKIFELLNPHTYSSSSWVYEGPILVGGFLGYVVETYKLKDSLDAIMSSPYIEDVSIPYIATSQYSAPGNISSDRLQVIASDNKFKFSDVSRGSRTVLIALDITTSDQDKVNLIIACDSVTDVTQYFGDNFERRLKAKQLEKFIHSCKKNVMEKYDPSLSYTKIDDDLVGELC</sequence>
<name>K0NW10_9CAUD</name>